<evidence type="ECO:0000313" key="2">
    <source>
        <dbReference type="Proteomes" id="UP000627446"/>
    </source>
</evidence>
<sequence length="143" mass="16287">MALQNENRGNRRVEFFHIPMGECEIRPVWVFSSGRSETAICGVVINMSKGGVQVLTEAQYPMLASRYKISFIRDDQAANLALDDCYLQRIWTEAHNSLHTLSGFSFVGEIPETVSALLQSQDNHVRPFLRCEIDAIEVEIRRQ</sequence>
<proteinExistence type="predicted"/>
<dbReference type="RefSeq" id="WP_186916949.1">
    <property type="nucleotide sequence ID" value="NZ_JACOFZ010000005.1"/>
</dbReference>
<comment type="caution">
    <text evidence="1">The sequence shown here is derived from an EMBL/GenBank/DDBJ whole genome shotgun (WGS) entry which is preliminary data.</text>
</comment>
<evidence type="ECO:0008006" key="3">
    <source>
        <dbReference type="Google" id="ProtNLM"/>
    </source>
</evidence>
<name>A0A923HMG3_9BURK</name>
<organism evidence="1 2">
    <name type="scientific">Undibacterium nitidum</name>
    <dbReference type="NCBI Taxonomy" id="2762298"/>
    <lineage>
        <taxon>Bacteria</taxon>
        <taxon>Pseudomonadati</taxon>
        <taxon>Pseudomonadota</taxon>
        <taxon>Betaproteobacteria</taxon>
        <taxon>Burkholderiales</taxon>
        <taxon>Oxalobacteraceae</taxon>
        <taxon>Undibacterium</taxon>
    </lineage>
</organism>
<gene>
    <name evidence="1" type="ORF">H8K36_13115</name>
</gene>
<dbReference type="Proteomes" id="UP000627446">
    <property type="component" value="Unassembled WGS sequence"/>
</dbReference>
<evidence type="ECO:0000313" key="1">
    <source>
        <dbReference type="EMBL" id="MBC3882325.1"/>
    </source>
</evidence>
<dbReference type="EMBL" id="JACOFZ010000005">
    <property type="protein sequence ID" value="MBC3882325.1"/>
    <property type="molecule type" value="Genomic_DNA"/>
</dbReference>
<reference evidence="1" key="1">
    <citation type="submission" date="2020-08" db="EMBL/GenBank/DDBJ databases">
        <title>Novel species isolated from subtropical streams in China.</title>
        <authorList>
            <person name="Lu H."/>
        </authorList>
    </citation>
    <scope>NUCLEOTIDE SEQUENCE</scope>
    <source>
        <strain evidence="1">LX22W</strain>
    </source>
</reference>
<protein>
    <recommendedName>
        <fullName evidence="3">PilZ domain-containing protein</fullName>
    </recommendedName>
</protein>
<accession>A0A923HMG3</accession>
<keyword evidence="2" id="KW-1185">Reference proteome</keyword>
<dbReference type="AlphaFoldDB" id="A0A923HMG3"/>